<accession>A0A9N9JR89</accession>
<feature type="non-terminal residue" evidence="1">
    <location>
        <position position="107"/>
    </location>
</feature>
<feature type="non-terminal residue" evidence="1">
    <location>
        <position position="1"/>
    </location>
</feature>
<proteinExistence type="predicted"/>
<dbReference type="Proteomes" id="UP000789342">
    <property type="component" value="Unassembled WGS sequence"/>
</dbReference>
<dbReference type="EMBL" id="CAJVPV010062595">
    <property type="protein sequence ID" value="CAG8792078.1"/>
    <property type="molecule type" value="Genomic_DNA"/>
</dbReference>
<name>A0A9N9JR89_9GLOM</name>
<protein>
    <submittedName>
        <fullName evidence="1">4574_t:CDS:1</fullName>
    </submittedName>
</protein>
<organism evidence="1 2">
    <name type="scientific">Acaulospora morrowiae</name>
    <dbReference type="NCBI Taxonomy" id="94023"/>
    <lineage>
        <taxon>Eukaryota</taxon>
        <taxon>Fungi</taxon>
        <taxon>Fungi incertae sedis</taxon>
        <taxon>Mucoromycota</taxon>
        <taxon>Glomeromycotina</taxon>
        <taxon>Glomeromycetes</taxon>
        <taxon>Diversisporales</taxon>
        <taxon>Acaulosporaceae</taxon>
        <taxon>Acaulospora</taxon>
    </lineage>
</organism>
<keyword evidence="2" id="KW-1185">Reference proteome</keyword>
<evidence type="ECO:0000313" key="2">
    <source>
        <dbReference type="Proteomes" id="UP000789342"/>
    </source>
</evidence>
<reference evidence="1" key="1">
    <citation type="submission" date="2021-06" db="EMBL/GenBank/DDBJ databases">
        <authorList>
            <person name="Kallberg Y."/>
            <person name="Tangrot J."/>
            <person name="Rosling A."/>
        </authorList>
    </citation>
    <scope>NUCLEOTIDE SEQUENCE</scope>
    <source>
        <strain evidence="1">CL551</strain>
    </source>
</reference>
<sequence>LYRILDHLVRFGSGYIVYGNWMCENKDDEYECEYECQKKFEHYELVGLSKLNLKNQLKNRLSEQCDKCDETLLITSFRLYTAPILDIKREKPTIEILRHLEWNEYYR</sequence>
<gene>
    <name evidence="1" type="ORF">AMORRO_LOCUS18235</name>
</gene>
<dbReference type="AlphaFoldDB" id="A0A9N9JR89"/>
<comment type="caution">
    <text evidence="1">The sequence shown here is derived from an EMBL/GenBank/DDBJ whole genome shotgun (WGS) entry which is preliminary data.</text>
</comment>
<evidence type="ECO:0000313" key="1">
    <source>
        <dbReference type="EMBL" id="CAG8792078.1"/>
    </source>
</evidence>
<dbReference type="OrthoDB" id="2361746at2759"/>